<evidence type="ECO:0000313" key="2">
    <source>
        <dbReference type="Proteomes" id="UP000019205"/>
    </source>
</evidence>
<reference evidence="1 2" key="2">
    <citation type="journal article" date="2009" name="PLoS ONE">
        <title>The photosynthetic apparatus and its regulation in the aerobic gammaproteobacterium Congregibacter litoralis gen. nov., sp. nov.</title>
        <authorList>
            <person name="Spring S."/>
            <person name="Lunsdorf H."/>
            <person name="Fuchs B.M."/>
            <person name="Tindall B.J."/>
        </authorList>
    </citation>
    <scope>NUCLEOTIDE SEQUENCE [LARGE SCALE GENOMIC DNA]</scope>
    <source>
        <strain evidence="1">KT71</strain>
    </source>
</reference>
<proteinExistence type="predicted"/>
<keyword evidence="2" id="KW-1185">Reference proteome</keyword>
<dbReference type="Proteomes" id="UP000019205">
    <property type="component" value="Chromosome"/>
</dbReference>
<comment type="caution">
    <text evidence="1">The sequence shown here is derived from an EMBL/GenBank/DDBJ whole genome shotgun (WGS) entry which is preliminary data.</text>
</comment>
<protein>
    <submittedName>
        <fullName evidence="1">Uncharacterized protein</fullName>
    </submittedName>
</protein>
<dbReference type="HOGENOM" id="CLU_3042343_0_0_6"/>
<accession>V7HUW6</accession>
<dbReference type="STRING" id="314285.KT71_003364"/>
<name>V7HUW6_9GAMM</name>
<reference evidence="1 2" key="1">
    <citation type="journal article" date="2007" name="Proc. Natl. Acad. Sci. U.S.A.">
        <title>Characterization of a marine gammaproteobacterium capable of aerobic anoxygenic photosynthesis.</title>
        <authorList>
            <person name="Fuchs B.M."/>
            <person name="Spring S."/>
            <person name="Teeling H."/>
            <person name="Quast C."/>
            <person name="Wulf J."/>
            <person name="Schattenhofer M."/>
            <person name="Yan S."/>
            <person name="Ferriera S."/>
            <person name="Johnson J."/>
            <person name="Glockner F.O."/>
            <person name="Amann R."/>
        </authorList>
    </citation>
    <scope>NUCLEOTIDE SEQUENCE [LARGE SCALE GENOMIC DNA]</scope>
    <source>
        <strain evidence="1">KT71</strain>
    </source>
</reference>
<sequence length="54" mass="5923">MIASQIGPPAKLKFKVDHIAWAGVESQILVQAGRFQMLLHTLTIKVPTDNGNTH</sequence>
<gene>
    <name evidence="1" type="ORF">KT71_003364</name>
</gene>
<dbReference type="AlphaFoldDB" id="V7HUW6"/>
<dbReference type="EMBL" id="AAOA02000003">
    <property type="protein sequence ID" value="ESZ89364.1"/>
    <property type="molecule type" value="Genomic_DNA"/>
</dbReference>
<organism evidence="1 2">
    <name type="scientific">Congregibacter litoralis KT71</name>
    <dbReference type="NCBI Taxonomy" id="314285"/>
    <lineage>
        <taxon>Bacteria</taxon>
        <taxon>Pseudomonadati</taxon>
        <taxon>Pseudomonadota</taxon>
        <taxon>Gammaproteobacteria</taxon>
        <taxon>Cellvibrionales</taxon>
        <taxon>Halieaceae</taxon>
        <taxon>Congregibacter</taxon>
    </lineage>
</organism>
<evidence type="ECO:0000313" key="1">
    <source>
        <dbReference type="EMBL" id="ESZ89364.1"/>
    </source>
</evidence>